<feature type="region of interest" description="Disordered" evidence="1">
    <location>
        <begin position="1"/>
        <end position="43"/>
    </location>
</feature>
<dbReference type="OrthoDB" id="7103709at2759"/>
<protein>
    <submittedName>
        <fullName evidence="2">Uncharacterized protein</fullName>
    </submittedName>
</protein>
<comment type="caution">
    <text evidence="2">The sequence shown here is derived from an EMBL/GenBank/DDBJ whole genome shotgun (WGS) entry which is preliminary data.</text>
</comment>
<name>A0A8J4RLG0_9ROSI</name>
<proteinExistence type="predicted"/>
<sequence>MDEWSWASKMGEEDDKSGRRWCVSFSGGGEEDDESMRLMDKEDDESMSSDLLAALNTQPDVAIVVTDDDEGLEASSLIGTGLLLNRHDLHDLVLETRAELVHDLELLDWEGVKVDLLQGSYLIGMDEASELRDWHPLLLLLASPAAASTASTVSSGASSTKASAEATALSSCSAALSHDF</sequence>
<dbReference type="AlphaFoldDB" id="A0A8J4RLG0"/>
<evidence type="ECO:0000313" key="2">
    <source>
        <dbReference type="EMBL" id="KAF3968450.1"/>
    </source>
</evidence>
<dbReference type="Proteomes" id="UP000737018">
    <property type="component" value="Unassembled WGS sequence"/>
</dbReference>
<accession>A0A8J4RLG0</accession>
<organism evidence="2 3">
    <name type="scientific">Castanea mollissima</name>
    <name type="common">Chinese chestnut</name>
    <dbReference type="NCBI Taxonomy" id="60419"/>
    <lineage>
        <taxon>Eukaryota</taxon>
        <taxon>Viridiplantae</taxon>
        <taxon>Streptophyta</taxon>
        <taxon>Embryophyta</taxon>
        <taxon>Tracheophyta</taxon>
        <taxon>Spermatophyta</taxon>
        <taxon>Magnoliopsida</taxon>
        <taxon>eudicotyledons</taxon>
        <taxon>Gunneridae</taxon>
        <taxon>Pentapetalae</taxon>
        <taxon>rosids</taxon>
        <taxon>fabids</taxon>
        <taxon>Fagales</taxon>
        <taxon>Fagaceae</taxon>
        <taxon>Castanea</taxon>
    </lineage>
</organism>
<gene>
    <name evidence="2" type="ORF">CMV_007655</name>
</gene>
<keyword evidence="3" id="KW-1185">Reference proteome</keyword>
<reference evidence="2" key="1">
    <citation type="submission" date="2020-03" db="EMBL/GenBank/DDBJ databases">
        <title>Castanea mollissima Vanexum genome sequencing.</title>
        <authorList>
            <person name="Staton M."/>
        </authorList>
    </citation>
    <scope>NUCLEOTIDE SEQUENCE</scope>
    <source>
        <tissue evidence="2">Leaf</tissue>
    </source>
</reference>
<evidence type="ECO:0000256" key="1">
    <source>
        <dbReference type="SAM" id="MobiDB-lite"/>
    </source>
</evidence>
<dbReference type="EMBL" id="JRKL02000769">
    <property type="protein sequence ID" value="KAF3968450.1"/>
    <property type="molecule type" value="Genomic_DNA"/>
</dbReference>
<evidence type="ECO:0000313" key="3">
    <source>
        <dbReference type="Proteomes" id="UP000737018"/>
    </source>
</evidence>